<dbReference type="Gene3D" id="1.10.4030.10">
    <property type="entry name" value="Porin chaperone SurA, peptide-binding domain"/>
    <property type="match status" value="1"/>
</dbReference>
<keyword evidence="11" id="KW-0413">Isomerase</keyword>
<name>B3E939_TRIL1</name>
<dbReference type="KEGG" id="glo:Glov_3046"/>
<evidence type="ECO:0000256" key="8">
    <source>
        <dbReference type="ARBA" id="ARBA00038408"/>
    </source>
</evidence>
<dbReference type="Pfam" id="PF13145">
    <property type="entry name" value="Rotamase_2"/>
    <property type="match status" value="1"/>
</dbReference>
<dbReference type="PANTHER" id="PTHR47529">
    <property type="entry name" value="PEPTIDYL-PROLYL CIS-TRANS ISOMERASE D"/>
    <property type="match status" value="1"/>
</dbReference>
<gene>
    <name evidence="14" type="ordered locus">Glov_3046</name>
</gene>
<keyword evidence="5 12" id="KW-1133">Transmembrane helix</keyword>
<dbReference type="Proteomes" id="UP000002420">
    <property type="component" value="Chromosome"/>
</dbReference>
<keyword evidence="2" id="KW-1003">Cell membrane</keyword>
<keyword evidence="11" id="KW-0697">Rotamase</keyword>
<dbReference type="GO" id="GO:0005886">
    <property type="term" value="C:plasma membrane"/>
    <property type="evidence" value="ECO:0007669"/>
    <property type="project" value="UniProtKB-SubCell"/>
</dbReference>
<dbReference type="InterPro" id="IPR027304">
    <property type="entry name" value="Trigger_fact/SurA_dom_sf"/>
</dbReference>
<evidence type="ECO:0000256" key="3">
    <source>
        <dbReference type="ARBA" id="ARBA00022519"/>
    </source>
</evidence>
<dbReference type="SUPFAM" id="SSF109998">
    <property type="entry name" value="Triger factor/SurA peptide-binding domain-like"/>
    <property type="match status" value="1"/>
</dbReference>
<dbReference type="PROSITE" id="PS50198">
    <property type="entry name" value="PPIC_PPIASE_2"/>
    <property type="match status" value="1"/>
</dbReference>
<reference evidence="14 15" key="1">
    <citation type="submission" date="2008-05" db="EMBL/GenBank/DDBJ databases">
        <title>Complete sequence of chromosome of Geobacter lovleyi SZ.</title>
        <authorList>
            <consortium name="US DOE Joint Genome Institute"/>
            <person name="Lucas S."/>
            <person name="Copeland A."/>
            <person name="Lapidus A."/>
            <person name="Glavina del Rio T."/>
            <person name="Dalin E."/>
            <person name="Tice H."/>
            <person name="Bruce D."/>
            <person name="Goodwin L."/>
            <person name="Pitluck S."/>
            <person name="Chertkov O."/>
            <person name="Meincke L."/>
            <person name="Brettin T."/>
            <person name="Detter J.C."/>
            <person name="Han C."/>
            <person name="Tapia R."/>
            <person name="Kuske C.R."/>
            <person name="Schmutz J."/>
            <person name="Larimer F."/>
            <person name="Land M."/>
            <person name="Hauser L."/>
            <person name="Kyrpides N."/>
            <person name="Mikhailova N."/>
            <person name="Sung Y."/>
            <person name="Fletcher K.E."/>
            <person name="Ritalahti K.M."/>
            <person name="Loeffler F.E."/>
            <person name="Richardson P."/>
        </authorList>
    </citation>
    <scope>NUCLEOTIDE SEQUENCE [LARGE SCALE GENOMIC DNA]</scope>
    <source>
        <strain evidence="15">ATCC BAA-1151 / DSM 17278 / SZ</strain>
    </source>
</reference>
<keyword evidence="7" id="KW-0143">Chaperone</keyword>
<feature type="domain" description="PpiC" evidence="13">
    <location>
        <begin position="243"/>
        <end position="375"/>
    </location>
</feature>
<evidence type="ECO:0000256" key="12">
    <source>
        <dbReference type="SAM" id="Phobius"/>
    </source>
</evidence>
<evidence type="ECO:0000256" key="6">
    <source>
        <dbReference type="ARBA" id="ARBA00023136"/>
    </source>
</evidence>
<keyword evidence="4 12" id="KW-0812">Transmembrane</keyword>
<dbReference type="GO" id="GO:0003755">
    <property type="term" value="F:peptidyl-prolyl cis-trans isomerase activity"/>
    <property type="evidence" value="ECO:0007669"/>
    <property type="project" value="UniProtKB-KW"/>
</dbReference>
<feature type="transmembrane region" description="Helical" evidence="12">
    <location>
        <begin position="12"/>
        <end position="33"/>
    </location>
</feature>
<dbReference type="Pfam" id="PF13624">
    <property type="entry name" value="SurA_N_3"/>
    <property type="match status" value="1"/>
</dbReference>
<evidence type="ECO:0000313" key="14">
    <source>
        <dbReference type="EMBL" id="ACD96752.1"/>
    </source>
</evidence>
<dbReference type="STRING" id="398767.Glov_3046"/>
<dbReference type="OrthoDB" id="9812372at2"/>
<dbReference type="InterPro" id="IPR052029">
    <property type="entry name" value="PpiD_chaperone"/>
</dbReference>
<protein>
    <recommendedName>
        <fullName evidence="9">Periplasmic chaperone PpiD</fullName>
    </recommendedName>
    <alternativeName>
        <fullName evidence="10">Periplasmic folding chaperone</fullName>
    </alternativeName>
</protein>
<evidence type="ECO:0000256" key="9">
    <source>
        <dbReference type="ARBA" id="ARBA00040743"/>
    </source>
</evidence>
<evidence type="ECO:0000256" key="2">
    <source>
        <dbReference type="ARBA" id="ARBA00022475"/>
    </source>
</evidence>
<comment type="similarity">
    <text evidence="8">Belongs to the PpiD chaperone family.</text>
</comment>
<evidence type="ECO:0000256" key="1">
    <source>
        <dbReference type="ARBA" id="ARBA00004382"/>
    </source>
</evidence>
<dbReference type="AlphaFoldDB" id="B3E939"/>
<evidence type="ECO:0000259" key="13">
    <source>
        <dbReference type="PROSITE" id="PS50198"/>
    </source>
</evidence>
<dbReference type="PANTHER" id="PTHR47529:SF1">
    <property type="entry name" value="PERIPLASMIC CHAPERONE PPID"/>
    <property type="match status" value="1"/>
</dbReference>
<dbReference type="EMBL" id="CP001089">
    <property type="protein sequence ID" value="ACD96752.1"/>
    <property type="molecule type" value="Genomic_DNA"/>
</dbReference>
<dbReference type="InterPro" id="IPR000297">
    <property type="entry name" value="PPIase_PpiC"/>
</dbReference>
<evidence type="ECO:0000256" key="7">
    <source>
        <dbReference type="ARBA" id="ARBA00023186"/>
    </source>
</evidence>
<keyword evidence="15" id="KW-1185">Reference proteome</keyword>
<comment type="subcellular location">
    <subcellularLocation>
        <location evidence="1">Cell inner membrane</location>
        <topology evidence="1">Single-pass type II membrane protein</topology>
        <orientation evidence="1">Periplasmic side</orientation>
    </subcellularLocation>
</comment>
<dbReference type="Gene3D" id="3.10.50.40">
    <property type="match status" value="1"/>
</dbReference>
<dbReference type="RefSeq" id="WP_012471077.1">
    <property type="nucleotide sequence ID" value="NC_010814.1"/>
</dbReference>
<keyword evidence="3" id="KW-0997">Cell inner membrane</keyword>
<evidence type="ECO:0000256" key="4">
    <source>
        <dbReference type="ARBA" id="ARBA00022692"/>
    </source>
</evidence>
<evidence type="ECO:0000313" key="15">
    <source>
        <dbReference type="Proteomes" id="UP000002420"/>
    </source>
</evidence>
<sequence>MLDVIRKKKESVVIKAVFVIIVLSFIGTIFLVWGKGDEGMGRSAGYAAKVDRTTISLEAYQNAYQNMAETYRQIFGANFTPELEKQLNLRQQAIDRLIDSTLIIKAAKSQGVSVSKEEISAAIAGMSAFQQNGSFDFGLYQQMLKANRITPDAFEESKKRELLIEKTRKAVMDKVVISDDEALKQFHKEQDKLELSYASFSAADVSAEVKLGDADLQDYLTKNAEKFKSPEKIALSWFVLENSGQSHVQAVTAEEQESFYRKNMDRYVDKDNAPLPYEQVKERVKADAQRQKAAKALYEKAADTLFQNIKSGDLGLVAAKLGAKTQDTPLFSANAAPAALAGETALLKKAFELKQGELGGPVETAKGIYIFKVKEKKAAELPPLAQVRTTVEQQLRALKAAELAKQKAVEAQKQLAGNGAGLKLQATPAFGYNSKGDLPGIGNSKPLMEKVFELTTAGATPSEPMLVGNRWYAVRLKQRNAAPQADFAPRKDEVKRQLLPAKQEEALRAWLKELRSKAKIVYNPALTAANQ</sequence>
<evidence type="ECO:0000256" key="11">
    <source>
        <dbReference type="PROSITE-ProRule" id="PRU00278"/>
    </source>
</evidence>
<evidence type="ECO:0000256" key="10">
    <source>
        <dbReference type="ARBA" id="ARBA00042775"/>
    </source>
</evidence>
<proteinExistence type="inferred from homology"/>
<organism evidence="14 15">
    <name type="scientific">Trichlorobacter lovleyi (strain ATCC BAA-1151 / DSM 17278 / SZ)</name>
    <name type="common">Geobacter lovleyi</name>
    <dbReference type="NCBI Taxonomy" id="398767"/>
    <lineage>
        <taxon>Bacteria</taxon>
        <taxon>Pseudomonadati</taxon>
        <taxon>Thermodesulfobacteriota</taxon>
        <taxon>Desulfuromonadia</taxon>
        <taxon>Geobacterales</taxon>
        <taxon>Geobacteraceae</taxon>
        <taxon>Trichlorobacter</taxon>
    </lineage>
</organism>
<evidence type="ECO:0000256" key="5">
    <source>
        <dbReference type="ARBA" id="ARBA00022989"/>
    </source>
</evidence>
<keyword evidence="6 12" id="KW-0472">Membrane</keyword>
<dbReference type="InterPro" id="IPR046357">
    <property type="entry name" value="PPIase_dom_sf"/>
</dbReference>
<accession>B3E939</accession>
<dbReference type="eggNOG" id="COG0760">
    <property type="taxonomic scope" value="Bacteria"/>
</dbReference>
<dbReference type="HOGENOM" id="CLU_023843_1_0_7"/>